<proteinExistence type="predicted"/>
<evidence type="ECO:0000313" key="3">
    <source>
        <dbReference type="EMBL" id="MDC8012657.1"/>
    </source>
</evidence>
<dbReference type="Pfam" id="PF08818">
    <property type="entry name" value="DUF1801"/>
    <property type="match status" value="1"/>
</dbReference>
<dbReference type="RefSeq" id="WP_263545009.1">
    <property type="nucleotide sequence ID" value="NZ_JAOVZO020000014.1"/>
</dbReference>
<evidence type="ECO:0000259" key="2">
    <source>
        <dbReference type="Pfam" id="PF08818"/>
    </source>
</evidence>
<dbReference type="InterPro" id="IPR014922">
    <property type="entry name" value="YdhG-like"/>
</dbReference>
<feature type="compositionally biased region" description="Basic residues" evidence="1">
    <location>
        <begin position="13"/>
        <end position="23"/>
    </location>
</feature>
<comment type="caution">
    <text evidence="3">The sequence shown here is derived from an EMBL/GenBank/DDBJ whole genome shotgun (WGS) entry which is preliminary data.</text>
</comment>
<reference evidence="3" key="1">
    <citation type="submission" date="2023-02" db="EMBL/GenBank/DDBJ databases">
        <title>Tahibacter soli sp. nov. isolated from soil.</title>
        <authorList>
            <person name="Baek J.H."/>
            <person name="Lee J.K."/>
            <person name="Choi D.G."/>
            <person name="Jeon C.O."/>
        </authorList>
    </citation>
    <scope>NUCLEOTIDE SEQUENCE</scope>
    <source>
        <strain evidence="3">BL</strain>
    </source>
</reference>
<keyword evidence="4" id="KW-1185">Reference proteome</keyword>
<feature type="region of interest" description="Disordered" evidence="1">
    <location>
        <begin position="1"/>
        <end position="37"/>
    </location>
</feature>
<organism evidence="3 4">
    <name type="scientific">Tahibacter soli</name>
    <dbReference type="NCBI Taxonomy" id="2983605"/>
    <lineage>
        <taxon>Bacteria</taxon>
        <taxon>Pseudomonadati</taxon>
        <taxon>Pseudomonadota</taxon>
        <taxon>Gammaproteobacteria</taxon>
        <taxon>Lysobacterales</taxon>
        <taxon>Rhodanobacteraceae</taxon>
        <taxon>Tahibacter</taxon>
    </lineage>
</organism>
<accession>A0A9X4BIW9</accession>
<name>A0A9X4BIW9_9GAMM</name>
<sequence length="188" mass="20716">MKRGNANLPPYRFVRHARTASRRNRSDPTGSDMRRPESHRVALDLRGLIGHQDLFRVSGGATRDPAVDAWLSGPPEELRAIARYWFAQMRACGGDVRALMHDGCPVACVDDAPFAYVNTFKHHVNVGFFQGAMLEDPAGLLLGSGKRMRHVKLLPDAGLAVDALRDLIDAAYLDIKARLRAEDASKDG</sequence>
<dbReference type="AlphaFoldDB" id="A0A9X4BIW9"/>
<feature type="domain" description="YdhG-like" evidence="2">
    <location>
        <begin position="95"/>
        <end position="171"/>
    </location>
</feature>
<dbReference type="Proteomes" id="UP001139971">
    <property type="component" value="Unassembled WGS sequence"/>
</dbReference>
<evidence type="ECO:0000256" key="1">
    <source>
        <dbReference type="SAM" id="MobiDB-lite"/>
    </source>
</evidence>
<gene>
    <name evidence="3" type="ORF">OD750_008860</name>
</gene>
<dbReference type="EMBL" id="JAOVZO020000014">
    <property type="protein sequence ID" value="MDC8012657.1"/>
    <property type="molecule type" value="Genomic_DNA"/>
</dbReference>
<dbReference type="SUPFAM" id="SSF159888">
    <property type="entry name" value="YdhG-like"/>
    <property type="match status" value="1"/>
</dbReference>
<evidence type="ECO:0000313" key="4">
    <source>
        <dbReference type="Proteomes" id="UP001139971"/>
    </source>
</evidence>
<protein>
    <submittedName>
        <fullName evidence="3">DUF1801 domain-containing protein</fullName>
    </submittedName>
</protein>